<protein>
    <recommendedName>
        <fullName evidence="8">Tetraspanin</fullName>
    </recommendedName>
</protein>
<evidence type="ECO:0000256" key="5">
    <source>
        <dbReference type="SAM" id="Phobius"/>
    </source>
</evidence>
<feature type="transmembrane region" description="Helical" evidence="5">
    <location>
        <begin position="226"/>
        <end position="251"/>
    </location>
</feature>
<dbReference type="GO" id="GO:0016020">
    <property type="term" value="C:membrane"/>
    <property type="evidence" value="ECO:0007669"/>
    <property type="project" value="UniProtKB-SubCell"/>
</dbReference>
<evidence type="ECO:0000256" key="3">
    <source>
        <dbReference type="ARBA" id="ARBA00022989"/>
    </source>
</evidence>
<keyword evidence="2 5" id="KW-0812">Transmembrane</keyword>
<keyword evidence="4 5" id="KW-0472">Membrane</keyword>
<gene>
    <name evidence="6" type="ORF">LOD99_15439</name>
</gene>
<dbReference type="AlphaFoldDB" id="A0AAV7KB42"/>
<keyword evidence="7" id="KW-1185">Reference proteome</keyword>
<evidence type="ECO:0000313" key="7">
    <source>
        <dbReference type="Proteomes" id="UP001165289"/>
    </source>
</evidence>
<dbReference type="Gene3D" id="1.10.1450.10">
    <property type="entry name" value="Tetraspanin"/>
    <property type="match status" value="1"/>
</dbReference>
<dbReference type="InterPro" id="IPR008952">
    <property type="entry name" value="Tetraspanin_EC2_sf"/>
</dbReference>
<feature type="transmembrane region" description="Helical" evidence="5">
    <location>
        <begin position="12"/>
        <end position="35"/>
    </location>
</feature>
<evidence type="ECO:0000256" key="4">
    <source>
        <dbReference type="ARBA" id="ARBA00023136"/>
    </source>
</evidence>
<evidence type="ECO:0000256" key="2">
    <source>
        <dbReference type="ARBA" id="ARBA00022692"/>
    </source>
</evidence>
<sequence>MNSILRFIINATFLLLSFLLIILGIASLGVAAWQWASVVSDDVTVGNLLANHARYTRTLIALFLIFGGCLALVGLAGVVVGSLLLANRLKGTAVLFLAVFCLSSCFMVTAYIIMTTFLWSDYTLVTPLVFDELMTRLSGTVYFDNSFQFGSYWDAWQLENRCCGINNSTEFNNSLAAINSNSPVNWLPNSCCWNQTLALGSCKWTDPSYFATPCRFSLYTALTDFYWSQLGVMIAIWGTYFILLPVTLAAWRLVWIPRE</sequence>
<dbReference type="Proteomes" id="UP001165289">
    <property type="component" value="Unassembled WGS sequence"/>
</dbReference>
<name>A0AAV7KB42_9METZ</name>
<accession>A0AAV7KB42</accession>
<feature type="transmembrane region" description="Helical" evidence="5">
    <location>
        <begin position="93"/>
        <end position="119"/>
    </location>
</feature>
<proteinExistence type="predicted"/>
<evidence type="ECO:0008006" key="8">
    <source>
        <dbReference type="Google" id="ProtNLM"/>
    </source>
</evidence>
<dbReference type="InterPro" id="IPR018499">
    <property type="entry name" value="Tetraspanin/Peripherin"/>
</dbReference>
<comment type="caution">
    <text evidence="6">The sequence shown here is derived from an EMBL/GenBank/DDBJ whole genome shotgun (WGS) entry which is preliminary data.</text>
</comment>
<evidence type="ECO:0000313" key="6">
    <source>
        <dbReference type="EMBL" id="KAI6658641.1"/>
    </source>
</evidence>
<feature type="transmembrane region" description="Helical" evidence="5">
    <location>
        <begin position="55"/>
        <end position="86"/>
    </location>
</feature>
<comment type="subcellular location">
    <subcellularLocation>
        <location evidence="1">Membrane</location>
        <topology evidence="1">Multi-pass membrane protein</topology>
    </subcellularLocation>
</comment>
<keyword evidence="3 5" id="KW-1133">Transmembrane helix</keyword>
<dbReference type="EMBL" id="JAKMXF010000088">
    <property type="protein sequence ID" value="KAI6658641.1"/>
    <property type="molecule type" value="Genomic_DNA"/>
</dbReference>
<evidence type="ECO:0000256" key="1">
    <source>
        <dbReference type="ARBA" id="ARBA00004141"/>
    </source>
</evidence>
<dbReference type="Pfam" id="PF00335">
    <property type="entry name" value="Tetraspanin"/>
    <property type="match status" value="1"/>
</dbReference>
<organism evidence="6 7">
    <name type="scientific">Oopsacas minuta</name>
    <dbReference type="NCBI Taxonomy" id="111878"/>
    <lineage>
        <taxon>Eukaryota</taxon>
        <taxon>Metazoa</taxon>
        <taxon>Porifera</taxon>
        <taxon>Hexactinellida</taxon>
        <taxon>Hexasterophora</taxon>
        <taxon>Lyssacinosida</taxon>
        <taxon>Leucopsacidae</taxon>
        <taxon>Oopsacas</taxon>
    </lineage>
</organism>
<dbReference type="SUPFAM" id="SSF48652">
    <property type="entry name" value="Tetraspanin"/>
    <property type="match status" value="1"/>
</dbReference>
<reference evidence="6 7" key="1">
    <citation type="journal article" date="2023" name="BMC Biol.">
        <title>The compact genome of the sponge Oopsacas minuta (Hexactinellida) is lacking key metazoan core genes.</title>
        <authorList>
            <person name="Santini S."/>
            <person name="Schenkelaars Q."/>
            <person name="Jourda C."/>
            <person name="Duchesne M."/>
            <person name="Belahbib H."/>
            <person name="Rocher C."/>
            <person name="Selva M."/>
            <person name="Riesgo A."/>
            <person name="Vervoort M."/>
            <person name="Leys S.P."/>
            <person name="Kodjabachian L."/>
            <person name="Le Bivic A."/>
            <person name="Borchiellini C."/>
            <person name="Claverie J.M."/>
            <person name="Renard E."/>
        </authorList>
    </citation>
    <scope>NUCLEOTIDE SEQUENCE [LARGE SCALE GENOMIC DNA]</scope>
    <source>
        <strain evidence="6">SPO-2</strain>
    </source>
</reference>